<keyword evidence="1" id="KW-0812">Transmembrane</keyword>
<keyword evidence="1" id="KW-1133">Transmembrane helix</keyword>
<gene>
    <name evidence="3" type="ORF">BDP27DRAFT_824514</name>
</gene>
<comment type="caution">
    <text evidence="3">The sequence shown here is derived from an EMBL/GenBank/DDBJ whole genome shotgun (WGS) entry which is preliminary data.</text>
</comment>
<feature type="transmembrane region" description="Helical" evidence="1">
    <location>
        <begin position="126"/>
        <end position="150"/>
    </location>
</feature>
<name>A0A9P5U731_9AGAR</name>
<evidence type="ECO:0000313" key="3">
    <source>
        <dbReference type="EMBL" id="KAF9068417.1"/>
    </source>
</evidence>
<dbReference type="InterPro" id="IPR045340">
    <property type="entry name" value="DUF6533"/>
</dbReference>
<organism evidence="3 4">
    <name type="scientific">Rhodocollybia butyracea</name>
    <dbReference type="NCBI Taxonomy" id="206335"/>
    <lineage>
        <taxon>Eukaryota</taxon>
        <taxon>Fungi</taxon>
        <taxon>Dikarya</taxon>
        <taxon>Basidiomycota</taxon>
        <taxon>Agaricomycotina</taxon>
        <taxon>Agaricomycetes</taxon>
        <taxon>Agaricomycetidae</taxon>
        <taxon>Agaricales</taxon>
        <taxon>Marasmiineae</taxon>
        <taxon>Omphalotaceae</taxon>
        <taxon>Rhodocollybia</taxon>
    </lineage>
</organism>
<feature type="transmembrane region" description="Helical" evidence="1">
    <location>
        <begin position="41"/>
        <end position="60"/>
    </location>
</feature>
<reference evidence="3" key="1">
    <citation type="submission" date="2020-11" db="EMBL/GenBank/DDBJ databases">
        <authorList>
            <consortium name="DOE Joint Genome Institute"/>
            <person name="Ahrendt S."/>
            <person name="Riley R."/>
            <person name="Andreopoulos W."/>
            <person name="Labutti K."/>
            <person name="Pangilinan J."/>
            <person name="Ruiz-Duenas F.J."/>
            <person name="Barrasa J.M."/>
            <person name="Sanchez-Garcia M."/>
            <person name="Camarero S."/>
            <person name="Miyauchi S."/>
            <person name="Serrano A."/>
            <person name="Linde D."/>
            <person name="Babiker R."/>
            <person name="Drula E."/>
            <person name="Ayuso-Fernandez I."/>
            <person name="Pacheco R."/>
            <person name="Padilla G."/>
            <person name="Ferreira P."/>
            <person name="Barriuso J."/>
            <person name="Kellner H."/>
            <person name="Castanera R."/>
            <person name="Alfaro M."/>
            <person name="Ramirez L."/>
            <person name="Pisabarro A.G."/>
            <person name="Kuo A."/>
            <person name="Tritt A."/>
            <person name="Lipzen A."/>
            <person name="He G."/>
            <person name="Yan M."/>
            <person name="Ng V."/>
            <person name="Cullen D."/>
            <person name="Martin F."/>
            <person name="Rosso M.-N."/>
            <person name="Henrissat B."/>
            <person name="Hibbett D."/>
            <person name="Martinez A.T."/>
            <person name="Grigoriev I.V."/>
        </authorList>
    </citation>
    <scope>NUCLEOTIDE SEQUENCE</scope>
    <source>
        <strain evidence="3">AH 40177</strain>
    </source>
</reference>
<feature type="domain" description="DUF6533" evidence="2">
    <location>
        <begin position="97"/>
        <end position="137"/>
    </location>
</feature>
<evidence type="ECO:0000313" key="4">
    <source>
        <dbReference type="Proteomes" id="UP000772434"/>
    </source>
</evidence>
<proteinExistence type="predicted"/>
<keyword evidence="4" id="KW-1185">Reference proteome</keyword>
<dbReference type="Proteomes" id="UP000772434">
    <property type="component" value="Unassembled WGS sequence"/>
</dbReference>
<evidence type="ECO:0000256" key="1">
    <source>
        <dbReference type="SAM" id="Phobius"/>
    </source>
</evidence>
<accession>A0A9P5U731</accession>
<dbReference type="OrthoDB" id="3020506at2759"/>
<evidence type="ECO:0000259" key="2">
    <source>
        <dbReference type="Pfam" id="PF20151"/>
    </source>
</evidence>
<protein>
    <recommendedName>
        <fullName evidence="2">DUF6533 domain-containing protein</fullName>
    </recommendedName>
</protein>
<sequence length="198" mass="22814">MVDGTASLNTESNKHHVLSSRCQCYGIFYQLLKHFKCNSDVFVPGILLLGSPLLATGYIYPNANEVAMLGRHSLFHLTLDLQTRMHIRLGAAVLGLVATGCDIVITMRGEMRYIWKKPLRTTFVRCLFVWMRYLPIALHIINIVLTRLWLDDAQQVSEHRCRILMIFQLLTFTIMLMLLELVLVLRVYALYDRSRACL</sequence>
<dbReference type="AlphaFoldDB" id="A0A9P5U731"/>
<dbReference type="EMBL" id="JADNRY010000061">
    <property type="protein sequence ID" value="KAF9068417.1"/>
    <property type="molecule type" value="Genomic_DNA"/>
</dbReference>
<feature type="transmembrane region" description="Helical" evidence="1">
    <location>
        <begin position="85"/>
        <end position="105"/>
    </location>
</feature>
<keyword evidence="1" id="KW-0472">Membrane</keyword>
<dbReference type="Pfam" id="PF20151">
    <property type="entry name" value="DUF6533"/>
    <property type="match status" value="1"/>
</dbReference>
<feature type="transmembrane region" description="Helical" evidence="1">
    <location>
        <begin position="162"/>
        <end position="185"/>
    </location>
</feature>